<reference evidence="1" key="1">
    <citation type="journal article" date="2020" name="mSystems">
        <title>Genome- and Community-Level Interaction Insights into Carbon Utilization and Element Cycling Functions of Hydrothermarchaeota in Hydrothermal Sediment.</title>
        <authorList>
            <person name="Zhou Z."/>
            <person name="Liu Y."/>
            <person name="Xu W."/>
            <person name="Pan J."/>
            <person name="Luo Z.H."/>
            <person name="Li M."/>
        </authorList>
    </citation>
    <scope>NUCLEOTIDE SEQUENCE [LARGE SCALE GENOMIC DNA]</scope>
    <source>
        <strain evidence="1">SpSt-1065</strain>
    </source>
</reference>
<name>A0A7C5VY91_THERO</name>
<evidence type="ECO:0000313" key="1">
    <source>
        <dbReference type="EMBL" id="HHM96521.1"/>
    </source>
</evidence>
<protein>
    <submittedName>
        <fullName evidence="1">Uncharacterized protein</fullName>
    </submittedName>
</protein>
<accession>A0A7C5VY91</accession>
<proteinExistence type="predicted"/>
<gene>
    <name evidence="1" type="ORF">ENM21_04835</name>
</gene>
<sequence>MQQRLRRWMTPILVAVLLASAFLSGVWAGLRQHRVLANIPIQAVPEIPGTVQQTAIETARFHPRIAAALRQIPEEHIRGIVVGVANESGTLPTQLDGVYIQFDFTTPQRIRAEWLDRSGRSYTATFRHVGGIWAAFRLPEYELRWFEPTPFPAYEPEDPAELPDYVHEPERSRIMTIVQQTTWLEQLLAGQEFRVTGIWWQLTGKAALVDLTLSRPVTVPLETPLLEPWGAGTAPWPPTVTTFREWLKATDPNELARIEAEGGITFESGLTLIVDLERGEAYLFIGSGR</sequence>
<comment type="caution">
    <text evidence="1">The sequence shown here is derived from an EMBL/GenBank/DDBJ whole genome shotgun (WGS) entry which is preliminary data.</text>
</comment>
<dbReference type="EMBL" id="DRWX01000230">
    <property type="protein sequence ID" value="HHM96521.1"/>
    <property type="molecule type" value="Genomic_DNA"/>
</dbReference>
<organism evidence="1">
    <name type="scientific">Thermomicrobium roseum</name>
    <dbReference type="NCBI Taxonomy" id="500"/>
    <lineage>
        <taxon>Bacteria</taxon>
        <taxon>Pseudomonadati</taxon>
        <taxon>Thermomicrobiota</taxon>
        <taxon>Thermomicrobia</taxon>
        <taxon>Thermomicrobiales</taxon>
        <taxon>Thermomicrobiaceae</taxon>
        <taxon>Thermomicrobium</taxon>
    </lineage>
</organism>
<dbReference type="AlphaFoldDB" id="A0A7C5VY91"/>